<proteinExistence type="predicted"/>
<keyword evidence="1" id="KW-0285">Flavoprotein</keyword>
<reference evidence="6 7" key="1">
    <citation type="submission" date="2020-04" db="EMBL/GenBank/DDBJ databases">
        <authorList>
            <person name="De Canck E."/>
        </authorList>
    </citation>
    <scope>NUCLEOTIDE SEQUENCE [LARGE SCALE GENOMIC DNA]</scope>
    <source>
        <strain evidence="6 7">LMG 1861</strain>
    </source>
</reference>
<dbReference type="Proteomes" id="UP000494105">
    <property type="component" value="Unassembled WGS sequence"/>
</dbReference>
<evidence type="ECO:0000256" key="2">
    <source>
        <dbReference type="ARBA" id="ARBA00022643"/>
    </source>
</evidence>
<keyword evidence="2" id="KW-0288">FMN</keyword>
<dbReference type="Pfam" id="PF00881">
    <property type="entry name" value="Nitroreductase"/>
    <property type="match status" value="1"/>
</dbReference>
<keyword evidence="4 6" id="KW-0560">Oxidoreductase</keyword>
<dbReference type="PANTHER" id="PTHR43543:SF1">
    <property type="entry name" value="MALONIC SEMIALDEHYDE REDUCTASE RUTE-RELATED"/>
    <property type="match status" value="1"/>
</dbReference>
<evidence type="ECO:0000313" key="7">
    <source>
        <dbReference type="Proteomes" id="UP000494105"/>
    </source>
</evidence>
<dbReference type="InterPro" id="IPR050461">
    <property type="entry name" value="Nitroreductase_HadB/RutE"/>
</dbReference>
<dbReference type="AlphaFoldDB" id="A0A6S7C5S9"/>
<evidence type="ECO:0000256" key="4">
    <source>
        <dbReference type="ARBA" id="ARBA00023002"/>
    </source>
</evidence>
<gene>
    <name evidence="6" type="primary">rutE</name>
    <name evidence="6" type="ORF">LMG1861_00919</name>
</gene>
<evidence type="ECO:0000256" key="1">
    <source>
        <dbReference type="ARBA" id="ARBA00022630"/>
    </source>
</evidence>
<dbReference type="InterPro" id="IPR000415">
    <property type="entry name" value="Nitroreductase-like"/>
</dbReference>
<dbReference type="GO" id="GO:0035527">
    <property type="term" value="F:3-hydroxypropionate dehydrogenase (NADP+) activity"/>
    <property type="evidence" value="ECO:0007669"/>
    <property type="project" value="UniProtKB-EC"/>
</dbReference>
<keyword evidence="3" id="KW-0521">NADP</keyword>
<sequence>MFDPAEALSATPWEDGVGNCGLDRLFLSARTVRHWLDTPVPTSTLEQLHELASLGPTSANCQPLRIVFVTSPTERRALIDCLDEGNVRQTRGAPVTAILGYDLQFADRLIDLYPHQPQAKQWFTQSPAATREAALKNGSLQAGYFILAARALGLDCGPMGGFDAKRVGEQYFPQGDIEVNFLCNLGYGERSAMHERLPRLAFGDACRIV</sequence>
<protein>
    <submittedName>
        <fullName evidence="6">Putative malonic semialdehyde reductase RutE</fullName>
        <ecNumber evidence="6">1.1.1.298</ecNumber>
    </submittedName>
</protein>
<dbReference type="PANTHER" id="PTHR43543">
    <property type="entry name" value="MALONIC SEMIALDEHYDE REDUCTASE RUTE-RELATED"/>
    <property type="match status" value="1"/>
</dbReference>
<dbReference type="InterPro" id="IPR023936">
    <property type="entry name" value="RutE-like"/>
</dbReference>
<dbReference type="InterPro" id="IPR029479">
    <property type="entry name" value="Nitroreductase"/>
</dbReference>
<dbReference type="Gene3D" id="3.40.109.10">
    <property type="entry name" value="NADH Oxidase"/>
    <property type="match status" value="1"/>
</dbReference>
<accession>A0A6S7C5S9</accession>
<dbReference type="CDD" id="cd02148">
    <property type="entry name" value="RutE-like"/>
    <property type="match status" value="1"/>
</dbReference>
<dbReference type="EMBL" id="CADILD010000001">
    <property type="protein sequence ID" value="CAB3833878.1"/>
    <property type="molecule type" value="Genomic_DNA"/>
</dbReference>
<dbReference type="NCBIfam" id="NF003768">
    <property type="entry name" value="PRK05365.1"/>
    <property type="match status" value="1"/>
</dbReference>
<evidence type="ECO:0000259" key="5">
    <source>
        <dbReference type="Pfam" id="PF00881"/>
    </source>
</evidence>
<organism evidence="6 7">
    <name type="scientific">Achromobacter piechaudii</name>
    <dbReference type="NCBI Taxonomy" id="72556"/>
    <lineage>
        <taxon>Bacteria</taxon>
        <taxon>Pseudomonadati</taxon>
        <taxon>Pseudomonadota</taxon>
        <taxon>Betaproteobacteria</taxon>
        <taxon>Burkholderiales</taxon>
        <taxon>Alcaligenaceae</taxon>
        <taxon>Achromobacter</taxon>
    </lineage>
</organism>
<dbReference type="RefSeq" id="WP_244976607.1">
    <property type="nucleotide sequence ID" value="NZ_CADILD010000001.1"/>
</dbReference>
<dbReference type="EC" id="1.1.1.298" evidence="6"/>
<name>A0A6S7C5S9_9BURK</name>
<feature type="domain" description="Nitroreductase" evidence="5">
    <location>
        <begin position="30"/>
        <end position="169"/>
    </location>
</feature>
<dbReference type="SUPFAM" id="SSF55469">
    <property type="entry name" value="FMN-dependent nitroreductase-like"/>
    <property type="match status" value="1"/>
</dbReference>
<evidence type="ECO:0000313" key="6">
    <source>
        <dbReference type="EMBL" id="CAB3833878.1"/>
    </source>
</evidence>
<evidence type="ECO:0000256" key="3">
    <source>
        <dbReference type="ARBA" id="ARBA00022857"/>
    </source>
</evidence>